<evidence type="ECO:0000313" key="3">
    <source>
        <dbReference type="Proteomes" id="UP001218218"/>
    </source>
</evidence>
<feature type="compositionally biased region" description="Acidic residues" evidence="1">
    <location>
        <begin position="521"/>
        <end position="537"/>
    </location>
</feature>
<sequence length="551" mass="61539">MAETACQRALGIQEIVRMICREADSRWYIPQTTLISLATASKIFTDPALDVIWREQRSLVPLIKCMPETLWEEHDTKRITGPVIHLRRPITSADLPRFLFYSVRVRELELQYRSHGTLHHDFLRAMDLCMPVHGCMPKLIKLNWAPKTHGVLSIIRHFLGPRIREIDLGNLADNTTMLSILPFIKSSCPLVSEFTLGGSPSPLSHGAVSDAVCGWQYLTDLSVPNLDRAGFLHVAQLVSLTSLSLCSQEETALHLPDFLSGPTFPSLEFLYVRCQTARFCTGLIQVISSRRLKDLTLRPLASWTTLAWQTVHTVLRDCLNHTALSSIEVEEGGNLSTRPPDMTPYVLTADALRPLFAFNKLSSITYQLHSGVDFDNDFLEEMAQAWSCLQTLQFDTEVLIVLPPQATLKCLLSFARNCPVLETLGIRMDATHVPEFTQERGDRLDGSVSYLYIGTSPINTAKEGAVAAFISNVFPALEGVYVFESETQLLPDPLGAHAASWSRVADLVPVFASVRTQEEEFWSVEVDDEDSEEEETVDPPPSLVATEYAPN</sequence>
<dbReference type="InterPro" id="IPR032675">
    <property type="entry name" value="LRR_dom_sf"/>
</dbReference>
<evidence type="ECO:0000313" key="2">
    <source>
        <dbReference type="EMBL" id="KAJ7367542.1"/>
    </source>
</evidence>
<dbReference type="Gene3D" id="3.80.10.10">
    <property type="entry name" value="Ribonuclease Inhibitor"/>
    <property type="match status" value="1"/>
</dbReference>
<dbReference type="EMBL" id="JARIHO010000001">
    <property type="protein sequence ID" value="KAJ7367542.1"/>
    <property type="molecule type" value="Genomic_DNA"/>
</dbReference>
<dbReference type="AlphaFoldDB" id="A0AAD7AT20"/>
<accession>A0AAD7AT20</accession>
<reference evidence="2" key="1">
    <citation type="submission" date="2023-03" db="EMBL/GenBank/DDBJ databases">
        <title>Massive genome expansion in bonnet fungi (Mycena s.s.) driven by repeated elements and novel gene families across ecological guilds.</title>
        <authorList>
            <consortium name="Lawrence Berkeley National Laboratory"/>
            <person name="Harder C.B."/>
            <person name="Miyauchi S."/>
            <person name="Viragh M."/>
            <person name="Kuo A."/>
            <person name="Thoen E."/>
            <person name="Andreopoulos B."/>
            <person name="Lu D."/>
            <person name="Skrede I."/>
            <person name="Drula E."/>
            <person name="Henrissat B."/>
            <person name="Morin E."/>
            <person name="Kohler A."/>
            <person name="Barry K."/>
            <person name="LaButti K."/>
            <person name="Morin E."/>
            <person name="Salamov A."/>
            <person name="Lipzen A."/>
            <person name="Mereny Z."/>
            <person name="Hegedus B."/>
            <person name="Baldrian P."/>
            <person name="Stursova M."/>
            <person name="Weitz H."/>
            <person name="Taylor A."/>
            <person name="Grigoriev I.V."/>
            <person name="Nagy L.G."/>
            <person name="Martin F."/>
            <person name="Kauserud H."/>
        </authorList>
    </citation>
    <scope>NUCLEOTIDE SEQUENCE</scope>
    <source>
        <strain evidence="2">CBHHK002</strain>
    </source>
</reference>
<protein>
    <submittedName>
        <fullName evidence="2">Uncharacterized protein</fullName>
    </submittedName>
</protein>
<evidence type="ECO:0000256" key="1">
    <source>
        <dbReference type="SAM" id="MobiDB-lite"/>
    </source>
</evidence>
<comment type="caution">
    <text evidence="2">The sequence shown here is derived from an EMBL/GenBank/DDBJ whole genome shotgun (WGS) entry which is preliminary data.</text>
</comment>
<organism evidence="2 3">
    <name type="scientific">Mycena albidolilacea</name>
    <dbReference type="NCBI Taxonomy" id="1033008"/>
    <lineage>
        <taxon>Eukaryota</taxon>
        <taxon>Fungi</taxon>
        <taxon>Dikarya</taxon>
        <taxon>Basidiomycota</taxon>
        <taxon>Agaricomycotina</taxon>
        <taxon>Agaricomycetes</taxon>
        <taxon>Agaricomycetidae</taxon>
        <taxon>Agaricales</taxon>
        <taxon>Marasmiineae</taxon>
        <taxon>Mycenaceae</taxon>
        <taxon>Mycena</taxon>
    </lineage>
</organism>
<dbReference type="Proteomes" id="UP001218218">
    <property type="component" value="Unassembled WGS sequence"/>
</dbReference>
<gene>
    <name evidence="2" type="ORF">DFH08DRAFT_928031</name>
</gene>
<name>A0AAD7AT20_9AGAR</name>
<keyword evidence="3" id="KW-1185">Reference proteome</keyword>
<feature type="region of interest" description="Disordered" evidence="1">
    <location>
        <begin position="521"/>
        <end position="551"/>
    </location>
</feature>
<proteinExistence type="predicted"/>